<dbReference type="Proteomes" id="UP000689967">
    <property type="component" value="Unassembled WGS sequence"/>
</dbReference>
<keyword evidence="3 6" id="KW-0378">Hydrolase</keyword>
<dbReference type="GO" id="GO:0016787">
    <property type="term" value="F:hydrolase activity"/>
    <property type="evidence" value="ECO:0007669"/>
    <property type="project" value="UniProtKB-KW"/>
</dbReference>
<sequence length="133" mass="15130">MRRQCAALPITHQIGAPRIVLVTSRETRRWVIPKGWIEPGELPHRSAAREAFEEAGIEGEADPDPIGSFAYTKRKPRGVLLPCEVLVYRLHVTRLLADWPERSERERRLVTPAEAAEMVAEPELARLFWELAA</sequence>
<dbReference type="PROSITE" id="PS51462">
    <property type="entry name" value="NUDIX"/>
    <property type="match status" value="1"/>
</dbReference>
<proteinExistence type="predicted"/>
<keyword evidence="4" id="KW-0460">Magnesium</keyword>
<evidence type="ECO:0000256" key="3">
    <source>
        <dbReference type="ARBA" id="ARBA00022801"/>
    </source>
</evidence>
<dbReference type="InterPro" id="IPR000086">
    <property type="entry name" value="NUDIX_hydrolase_dom"/>
</dbReference>
<feature type="domain" description="Nudix hydrolase" evidence="5">
    <location>
        <begin position="1"/>
        <end position="132"/>
    </location>
</feature>
<comment type="caution">
    <text evidence="6">The sequence shown here is derived from an EMBL/GenBank/DDBJ whole genome shotgun (WGS) entry which is preliminary data.</text>
</comment>
<dbReference type="InterPro" id="IPR047198">
    <property type="entry name" value="DDP-like_NUDIX"/>
</dbReference>
<evidence type="ECO:0000256" key="2">
    <source>
        <dbReference type="ARBA" id="ARBA00022723"/>
    </source>
</evidence>
<name>A0ABS6H8T7_9PROT</name>
<dbReference type="PANTHER" id="PTHR12629">
    <property type="entry name" value="DIPHOSPHOINOSITOL POLYPHOSPHATE PHOSPHOHYDROLASE"/>
    <property type="match status" value="1"/>
</dbReference>
<dbReference type="CDD" id="cd04666">
    <property type="entry name" value="NUDIX_DIPP2_like_Nudt4"/>
    <property type="match status" value="1"/>
</dbReference>
<dbReference type="PANTHER" id="PTHR12629:SF0">
    <property type="entry name" value="DIPHOSPHOINOSITOL-POLYPHOSPHATE DIPHOSPHATASE"/>
    <property type="match status" value="1"/>
</dbReference>
<keyword evidence="7" id="KW-1185">Reference proteome</keyword>
<evidence type="ECO:0000256" key="4">
    <source>
        <dbReference type="ARBA" id="ARBA00022842"/>
    </source>
</evidence>
<dbReference type="Pfam" id="PF00293">
    <property type="entry name" value="NUDIX"/>
    <property type="match status" value="1"/>
</dbReference>
<reference evidence="6 7" key="1">
    <citation type="submission" date="2021-01" db="EMBL/GenBank/DDBJ databases">
        <title>Roseomonas sp. nov, a bacterium isolated from an oil production mixture in Yumen Oilfield.</title>
        <authorList>
            <person name="Wu D."/>
        </authorList>
    </citation>
    <scope>NUCLEOTIDE SEQUENCE [LARGE SCALE GENOMIC DNA]</scope>
    <source>
        <strain evidence="6 7">ROY-5-3</strain>
    </source>
</reference>
<organism evidence="6 7">
    <name type="scientific">Falsiroseomonas oleicola</name>
    <dbReference type="NCBI Taxonomy" id="2801474"/>
    <lineage>
        <taxon>Bacteria</taxon>
        <taxon>Pseudomonadati</taxon>
        <taxon>Pseudomonadota</taxon>
        <taxon>Alphaproteobacteria</taxon>
        <taxon>Acetobacterales</taxon>
        <taxon>Roseomonadaceae</taxon>
        <taxon>Falsiroseomonas</taxon>
    </lineage>
</organism>
<dbReference type="EMBL" id="JAERQM010000004">
    <property type="protein sequence ID" value="MBU8545100.1"/>
    <property type="molecule type" value="Genomic_DNA"/>
</dbReference>
<evidence type="ECO:0000313" key="7">
    <source>
        <dbReference type="Proteomes" id="UP000689967"/>
    </source>
</evidence>
<keyword evidence="2" id="KW-0479">Metal-binding</keyword>
<comment type="cofactor">
    <cofactor evidence="1">
        <name>Mg(2+)</name>
        <dbReference type="ChEBI" id="CHEBI:18420"/>
    </cofactor>
</comment>
<protein>
    <submittedName>
        <fullName evidence="6">NUDIX hydrolase</fullName>
    </submittedName>
</protein>
<accession>A0ABS6H8T7</accession>
<evidence type="ECO:0000256" key="1">
    <source>
        <dbReference type="ARBA" id="ARBA00001946"/>
    </source>
</evidence>
<evidence type="ECO:0000313" key="6">
    <source>
        <dbReference type="EMBL" id="MBU8545100.1"/>
    </source>
</evidence>
<gene>
    <name evidence="6" type="ORF">JJQ90_15375</name>
</gene>
<evidence type="ECO:0000259" key="5">
    <source>
        <dbReference type="PROSITE" id="PS51462"/>
    </source>
</evidence>